<dbReference type="Proteomes" id="UP000471052">
    <property type="component" value="Unassembled WGS sequence"/>
</dbReference>
<feature type="transmembrane region" description="Helical" evidence="1">
    <location>
        <begin position="452"/>
        <end position="470"/>
    </location>
</feature>
<feature type="transmembrane region" description="Helical" evidence="1">
    <location>
        <begin position="138"/>
        <end position="157"/>
    </location>
</feature>
<dbReference type="AlphaFoldDB" id="A0A6N7WPJ4"/>
<dbReference type="RefSeq" id="WP_154454909.1">
    <property type="nucleotide sequence ID" value="NZ_VUNP01000017.1"/>
</dbReference>
<feature type="domain" description="Glycosyltransferase RgtA/B/C/D-like" evidence="2">
    <location>
        <begin position="128"/>
        <end position="264"/>
    </location>
</feature>
<dbReference type="EMBL" id="VUNP01000017">
    <property type="protein sequence ID" value="MST53775.1"/>
    <property type="molecule type" value="Genomic_DNA"/>
</dbReference>
<feature type="transmembrane region" description="Helical" evidence="1">
    <location>
        <begin position="421"/>
        <end position="440"/>
    </location>
</feature>
<evidence type="ECO:0000259" key="2">
    <source>
        <dbReference type="Pfam" id="PF13231"/>
    </source>
</evidence>
<feature type="transmembrane region" description="Helical" evidence="1">
    <location>
        <begin position="256"/>
        <end position="276"/>
    </location>
</feature>
<reference evidence="3 4" key="1">
    <citation type="submission" date="2019-08" db="EMBL/GenBank/DDBJ databases">
        <title>In-depth cultivation of the pig gut microbiome towards novel bacterial diversity and tailored functional studies.</title>
        <authorList>
            <person name="Wylensek D."/>
            <person name="Hitch T.C.A."/>
            <person name="Clavel T."/>
        </authorList>
    </citation>
    <scope>NUCLEOTIDE SEQUENCE [LARGE SCALE GENOMIC DNA]</scope>
    <source>
        <strain evidence="3 4">BL-178-WT-3A</strain>
    </source>
</reference>
<feature type="transmembrane region" description="Helical" evidence="1">
    <location>
        <begin position="194"/>
        <end position="211"/>
    </location>
</feature>
<feature type="transmembrane region" description="Helical" evidence="1">
    <location>
        <begin position="70"/>
        <end position="90"/>
    </location>
</feature>
<evidence type="ECO:0000313" key="3">
    <source>
        <dbReference type="EMBL" id="MST53775.1"/>
    </source>
</evidence>
<dbReference type="Pfam" id="PF13231">
    <property type="entry name" value="PMT_2"/>
    <property type="match status" value="1"/>
</dbReference>
<organism evidence="3 4">
    <name type="scientific">Streptococcus alactolyticus</name>
    <dbReference type="NCBI Taxonomy" id="29389"/>
    <lineage>
        <taxon>Bacteria</taxon>
        <taxon>Bacillati</taxon>
        <taxon>Bacillota</taxon>
        <taxon>Bacilli</taxon>
        <taxon>Lactobacillales</taxon>
        <taxon>Streptococcaceae</taxon>
        <taxon>Streptococcus</taxon>
    </lineage>
</organism>
<feature type="transmembrane region" description="Helical" evidence="1">
    <location>
        <begin position="169"/>
        <end position="188"/>
    </location>
</feature>
<accession>A0A6N7WPJ4</accession>
<keyword evidence="1" id="KW-1133">Transmembrane helix</keyword>
<evidence type="ECO:0000256" key="1">
    <source>
        <dbReference type="SAM" id="Phobius"/>
    </source>
</evidence>
<proteinExistence type="predicted"/>
<gene>
    <name evidence="3" type="ORF">FYJ82_05100</name>
</gene>
<evidence type="ECO:0000313" key="4">
    <source>
        <dbReference type="Proteomes" id="UP000471052"/>
    </source>
</evidence>
<dbReference type="InterPro" id="IPR038731">
    <property type="entry name" value="RgtA/B/C-like"/>
</dbReference>
<comment type="caution">
    <text evidence="3">The sequence shown here is derived from an EMBL/GenBank/DDBJ whole genome shotgun (WGS) entry which is preliminary data.</text>
</comment>
<name>A0A6N7WPJ4_STRAY</name>
<keyword evidence="1" id="KW-0812">Transmembrane</keyword>
<feature type="transmembrane region" description="Helical" evidence="1">
    <location>
        <begin position="223"/>
        <end position="250"/>
    </location>
</feature>
<feature type="transmembrane region" description="Helical" evidence="1">
    <location>
        <begin position="20"/>
        <end position="49"/>
    </location>
</feature>
<keyword evidence="1" id="KW-0472">Membrane</keyword>
<sequence length="504" mass="57466">MDTVNKYFSLSVRYAIRGIFAFAFLVAVGFLGWTSPLGLIIILVSFWLFRKAILAFGSTLFKFITQHKRAVMLVAIAFQILLLFSARLLIRRDAAVVFTGAFHYLAEDLTVNYITRNPNNLFLFLYERLFFNLFHENGLWGMMGLNMLYVNASAYIIYATAKRYGNQKIADRCFFFFTFLFLFSPFFMSMYTDVLALPLLCLQTALALALLQTNQKIQLLKNATLLGIVTGVTYFIRPTALVLIIALFMILGLNRYWKKGIIIFSLFLVSFGSIYAGGKYLESHQTEIQLLKGKGLAKSALLFVDLGLTFSGTDQADMKAGLLQYVDESERDNYNNGMFATENIIKDIKRRLNDYTPVTFGAHLVVKLGATLMDGSLGWTYFENPDDEKTPYVSPLYSYTKNNAFLKAVRRFWISSDTVEYQLSFLIRQIIWLIMIIGMIKATRFSFESNDFLLLALLGGLVFLMIFEGGKSRYLIQFIPQILLLAGRGWENNALFPKIKDLDS</sequence>
<dbReference type="OrthoDB" id="5695313at2"/>
<protein>
    <recommendedName>
        <fullName evidence="2">Glycosyltransferase RgtA/B/C/D-like domain-containing protein</fullName>
    </recommendedName>
</protein>